<sequence>MEEEIYEKVEKYVKENLANMAFDKAYPYFQNFANKVGEEYGISGEDVVRKYFDIKNKR</sequence>
<protein>
    <submittedName>
        <fullName evidence="1">Uncharacterized protein</fullName>
    </submittedName>
</protein>
<gene>
    <name evidence="1" type="ORF">H9735_05975</name>
</gene>
<dbReference type="Proteomes" id="UP000886721">
    <property type="component" value="Unassembled WGS sequence"/>
</dbReference>
<comment type="caution">
    <text evidence="1">The sequence shown here is derived from an EMBL/GenBank/DDBJ whole genome shotgun (WGS) entry which is preliminary data.</text>
</comment>
<organism evidence="1 2">
    <name type="scientific">Candidatus Anaerostipes excrementavium</name>
    <dbReference type="NCBI Taxonomy" id="2838463"/>
    <lineage>
        <taxon>Bacteria</taxon>
        <taxon>Bacillati</taxon>
        <taxon>Bacillota</taxon>
        <taxon>Clostridia</taxon>
        <taxon>Lachnospirales</taxon>
        <taxon>Lachnospiraceae</taxon>
        <taxon>Anaerostipes</taxon>
    </lineage>
</organism>
<dbReference type="AlphaFoldDB" id="A0A9D2B9A4"/>
<accession>A0A9D2B9A4</accession>
<evidence type="ECO:0000313" key="2">
    <source>
        <dbReference type="Proteomes" id="UP000886721"/>
    </source>
</evidence>
<proteinExistence type="predicted"/>
<reference evidence="1" key="1">
    <citation type="journal article" date="2021" name="PeerJ">
        <title>Extensive microbial diversity within the chicken gut microbiome revealed by metagenomics and culture.</title>
        <authorList>
            <person name="Gilroy R."/>
            <person name="Ravi A."/>
            <person name="Getino M."/>
            <person name="Pursley I."/>
            <person name="Horton D.L."/>
            <person name="Alikhan N.F."/>
            <person name="Baker D."/>
            <person name="Gharbi K."/>
            <person name="Hall N."/>
            <person name="Watson M."/>
            <person name="Adriaenssens E.M."/>
            <person name="Foster-Nyarko E."/>
            <person name="Jarju S."/>
            <person name="Secka A."/>
            <person name="Antonio M."/>
            <person name="Oren A."/>
            <person name="Chaudhuri R.R."/>
            <person name="La Ragione R."/>
            <person name="Hildebrand F."/>
            <person name="Pallen M.J."/>
        </authorList>
    </citation>
    <scope>NUCLEOTIDE SEQUENCE</scope>
    <source>
        <strain evidence="1">CHK191-13928</strain>
    </source>
</reference>
<name>A0A9D2B9A4_9FIRM</name>
<evidence type="ECO:0000313" key="1">
    <source>
        <dbReference type="EMBL" id="HIX67663.1"/>
    </source>
</evidence>
<reference evidence="1" key="2">
    <citation type="submission" date="2021-04" db="EMBL/GenBank/DDBJ databases">
        <authorList>
            <person name="Gilroy R."/>
        </authorList>
    </citation>
    <scope>NUCLEOTIDE SEQUENCE</scope>
    <source>
        <strain evidence="1">CHK191-13928</strain>
    </source>
</reference>
<dbReference type="EMBL" id="DXEM01000017">
    <property type="protein sequence ID" value="HIX67663.1"/>
    <property type="molecule type" value="Genomic_DNA"/>
</dbReference>